<dbReference type="EMBL" id="VSRR010058335">
    <property type="protein sequence ID" value="MPC81899.1"/>
    <property type="molecule type" value="Genomic_DNA"/>
</dbReference>
<keyword evidence="1" id="KW-0472">Membrane</keyword>
<keyword evidence="1" id="KW-1133">Transmembrane helix</keyword>
<keyword evidence="3" id="KW-1185">Reference proteome</keyword>
<evidence type="ECO:0000313" key="2">
    <source>
        <dbReference type="EMBL" id="MPC81899.1"/>
    </source>
</evidence>
<gene>
    <name evidence="2" type="ORF">E2C01_076538</name>
</gene>
<evidence type="ECO:0000256" key="1">
    <source>
        <dbReference type="SAM" id="Phobius"/>
    </source>
</evidence>
<dbReference type="Proteomes" id="UP000324222">
    <property type="component" value="Unassembled WGS sequence"/>
</dbReference>
<keyword evidence="1" id="KW-0812">Transmembrane</keyword>
<evidence type="ECO:0000313" key="3">
    <source>
        <dbReference type="Proteomes" id="UP000324222"/>
    </source>
</evidence>
<sequence length="93" mass="10012">MRERRQCGGEVCRGCLLPCGPRSSQLPGALLSRPVSLPVLLSGLVFPTSLLISFLLLPPVAFSFPPSCEVPLPTITVLPTFTTPLTAKFNPRH</sequence>
<accession>A0A5B7IJ25</accession>
<protein>
    <submittedName>
        <fullName evidence="2">Uncharacterized protein</fullName>
    </submittedName>
</protein>
<organism evidence="2 3">
    <name type="scientific">Portunus trituberculatus</name>
    <name type="common">Swimming crab</name>
    <name type="synonym">Neptunus trituberculatus</name>
    <dbReference type="NCBI Taxonomy" id="210409"/>
    <lineage>
        <taxon>Eukaryota</taxon>
        <taxon>Metazoa</taxon>
        <taxon>Ecdysozoa</taxon>
        <taxon>Arthropoda</taxon>
        <taxon>Crustacea</taxon>
        <taxon>Multicrustacea</taxon>
        <taxon>Malacostraca</taxon>
        <taxon>Eumalacostraca</taxon>
        <taxon>Eucarida</taxon>
        <taxon>Decapoda</taxon>
        <taxon>Pleocyemata</taxon>
        <taxon>Brachyura</taxon>
        <taxon>Eubrachyura</taxon>
        <taxon>Portunoidea</taxon>
        <taxon>Portunidae</taxon>
        <taxon>Portuninae</taxon>
        <taxon>Portunus</taxon>
    </lineage>
</organism>
<dbReference type="AlphaFoldDB" id="A0A5B7IJ25"/>
<comment type="caution">
    <text evidence="2">The sequence shown here is derived from an EMBL/GenBank/DDBJ whole genome shotgun (WGS) entry which is preliminary data.</text>
</comment>
<feature type="transmembrane region" description="Helical" evidence="1">
    <location>
        <begin position="35"/>
        <end position="57"/>
    </location>
</feature>
<reference evidence="2 3" key="1">
    <citation type="submission" date="2019-05" db="EMBL/GenBank/DDBJ databases">
        <title>Another draft genome of Portunus trituberculatus and its Hox gene families provides insights of decapod evolution.</title>
        <authorList>
            <person name="Jeong J.-H."/>
            <person name="Song I."/>
            <person name="Kim S."/>
            <person name="Choi T."/>
            <person name="Kim D."/>
            <person name="Ryu S."/>
            <person name="Kim W."/>
        </authorList>
    </citation>
    <scope>NUCLEOTIDE SEQUENCE [LARGE SCALE GENOMIC DNA]</scope>
    <source>
        <tissue evidence="2">Muscle</tissue>
    </source>
</reference>
<name>A0A5B7IJ25_PORTR</name>
<proteinExistence type="predicted"/>